<dbReference type="InterPro" id="IPR056242">
    <property type="entry name" value="PIN_TASOR"/>
</dbReference>
<dbReference type="OrthoDB" id="5960959at2759"/>
<evidence type="ECO:0000256" key="1">
    <source>
        <dbReference type="ARBA" id="ARBA00008058"/>
    </source>
</evidence>
<dbReference type="Gene3D" id="3.90.228.10">
    <property type="match status" value="1"/>
</dbReference>
<evidence type="ECO:0000256" key="2">
    <source>
        <dbReference type="SAM" id="MobiDB-lite"/>
    </source>
</evidence>
<evidence type="ECO:0000313" key="6">
    <source>
        <dbReference type="Proteomes" id="UP000659654"/>
    </source>
</evidence>
<dbReference type="Proteomes" id="UP000582659">
    <property type="component" value="Unassembled WGS sequence"/>
</dbReference>
<comment type="similarity">
    <text evidence="1">Belongs to the TASOR family.</text>
</comment>
<dbReference type="EMBL" id="CAJFCV020000004">
    <property type="protein sequence ID" value="CAG9116230.1"/>
    <property type="molecule type" value="Genomic_DNA"/>
</dbReference>
<dbReference type="SMR" id="A0A7I8WTQ8"/>
<dbReference type="GO" id="GO:0045814">
    <property type="term" value="P:negative regulation of gene expression, epigenetic"/>
    <property type="evidence" value="ECO:0007669"/>
    <property type="project" value="InterPro"/>
</dbReference>
<feature type="region of interest" description="Disordered" evidence="2">
    <location>
        <begin position="487"/>
        <end position="542"/>
    </location>
</feature>
<feature type="domain" description="TASOR PIN" evidence="4">
    <location>
        <begin position="790"/>
        <end position="938"/>
    </location>
</feature>
<gene>
    <name evidence="5" type="ORF">BXYJ_LOCUS9322</name>
</gene>
<dbReference type="InterPro" id="IPR022188">
    <property type="entry name" value="TASOR_DUF3715"/>
</dbReference>
<dbReference type="PANTHER" id="PTHR16207">
    <property type="entry name" value="SET DOMAIN-CONTAINING PROTEIN"/>
    <property type="match status" value="1"/>
</dbReference>
<evidence type="ECO:0000259" key="4">
    <source>
        <dbReference type="Pfam" id="PF24630"/>
    </source>
</evidence>
<dbReference type="AlphaFoldDB" id="A0A7I8WTQ8"/>
<feature type="region of interest" description="Disordered" evidence="2">
    <location>
        <begin position="600"/>
        <end position="625"/>
    </location>
</feature>
<dbReference type="SUPFAM" id="SSF56399">
    <property type="entry name" value="ADP-ribosylation"/>
    <property type="match status" value="1"/>
</dbReference>
<name>A0A7I8WTQ8_BURXY</name>
<organism evidence="5 6">
    <name type="scientific">Bursaphelenchus xylophilus</name>
    <name type="common">Pinewood nematode worm</name>
    <name type="synonym">Aphelenchoides xylophilus</name>
    <dbReference type="NCBI Taxonomy" id="6326"/>
    <lineage>
        <taxon>Eukaryota</taxon>
        <taxon>Metazoa</taxon>
        <taxon>Ecdysozoa</taxon>
        <taxon>Nematoda</taxon>
        <taxon>Chromadorea</taxon>
        <taxon>Rhabditida</taxon>
        <taxon>Tylenchina</taxon>
        <taxon>Tylenchomorpha</taxon>
        <taxon>Aphelenchoidea</taxon>
        <taxon>Aphelenchoididae</taxon>
        <taxon>Bursaphelenchus</taxon>
    </lineage>
</organism>
<dbReference type="InterPro" id="IPR046432">
    <property type="entry name" value="TASOR"/>
</dbReference>
<keyword evidence="6" id="KW-1185">Reference proteome</keyword>
<dbReference type="Pfam" id="PF12509">
    <property type="entry name" value="DUF3715"/>
    <property type="match status" value="1"/>
</dbReference>
<reference evidence="5" key="1">
    <citation type="submission" date="2020-09" db="EMBL/GenBank/DDBJ databases">
        <authorList>
            <person name="Kikuchi T."/>
        </authorList>
    </citation>
    <scope>NUCLEOTIDE SEQUENCE</scope>
    <source>
        <strain evidence="5">Ka4C1</strain>
    </source>
</reference>
<comment type="caution">
    <text evidence="5">The sequence shown here is derived from an EMBL/GenBank/DDBJ whole genome shotgun (WGS) entry which is preliminary data.</text>
</comment>
<accession>A0A7I8WTQ8</accession>
<feature type="domain" description="TASOR pseudo-PARP" evidence="3">
    <location>
        <begin position="139"/>
        <end position="265"/>
    </location>
</feature>
<dbReference type="GO" id="GO:0005654">
    <property type="term" value="C:nucleoplasm"/>
    <property type="evidence" value="ECO:0007669"/>
    <property type="project" value="TreeGrafter"/>
</dbReference>
<dbReference type="PANTHER" id="PTHR16207:SF11">
    <property type="entry name" value="SET DOMAIN-CONTAINING PROTEIN"/>
    <property type="match status" value="1"/>
</dbReference>
<evidence type="ECO:0000313" key="5">
    <source>
        <dbReference type="EMBL" id="CAD5226777.1"/>
    </source>
</evidence>
<protein>
    <submittedName>
        <fullName evidence="5">(pine wood nematode) hypothetical protein</fullName>
    </submittedName>
</protein>
<evidence type="ECO:0000259" key="3">
    <source>
        <dbReference type="Pfam" id="PF12509"/>
    </source>
</evidence>
<dbReference type="Pfam" id="PF24630">
    <property type="entry name" value="PIN_TASOR"/>
    <property type="match status" value="1"/>
</dbReference>
<dbReference type="EMBL" id="CAJFDI010000004">
    <property type="protein sequence ID" value="CAD5226777.1"/>
    <property type="molecule type" value="Genomic_DNA"/>
</dbReference>
<proteinExistence type="inferred from homology"/>
<dbReference type="Proteomes" id="UP000659654">
    <property type="component" value="Unassembled WGS sequence"/>
</dbReference>
<sequence length="940" mass="105938">MIHSILLKPFHDRRQLHVRKSVRFSPEVQVAMLDENGAIIHYSAPSTSQSAYAANKAKEFHFQNVSLTDYGVSDFIMEPVLKSICDPHKKGFVRFISVKKVINGELDEKFQKKQNDFMSMGIPSEFEYGFFCLTGVSSKEEEDFCRFGLKTGTNYMGEIGDATEGIYFSRYADVSSPALFMSGQPVRMLVCKVLLGRAKKVIPQPNKTGWKICPDRNFNSHISADTNLNLADQPPHIRYRHSQMFVYEFDRSGRTTVDRPASIFPMAIISLDIAKPGPDLLNLMSIKLHASTVWNGTLQVQSQTVKHVTLHSHHNLMSRPRGLDSLNIPYILSYSSMMNFHPFASLFNDDKMGLLMRHPEVCLKTQNRSECFVQYFVLKCEESEHFEDLCILLKKESVVGYTRLSNGTRVVLVPGGGLSFKLGLTNYEYATIHCLFFADRPYDFANKKVEFSGYYAPLTDKIRPEQRIDLQDPDVIRSLDRLLPPKCSVTRPVTPPARNHPTPPMSESPQIPEDPKLPEVQKLPEFPKDGPELPRLPDLQKKSQIPKLSEIRPLSQMSKLFELPDLSHPPPNLIPPRGAPIPSSTAPRLPYDFSARAQKRAAPLPDMSIPPPVLPKVRRDDPEGKKNAENVIKQLKEVDKEHIFKDPRMEMLRKRDPERFVEVVKEKSLMSKDQMNKPIEEPPSMPSLPVAKSDTISAQMAHKSTDPPASKKQPVYADKWPALPSMPPSRVNGQPGSPIKPMKLDNNALSGILGGKWFSGGQDIDMRTPAGPSQTNPPQCGVGDDRDVVVIMDPELVILNDISVCQMNELLNAATVKNGQSSKKVSIYWHLCNQEWLDVQKNNPIDKVVSERSKSFLHLIRTYKASGLVKDMERHVCDQAGRSPNKYLICSMNTKRKYPHARVVFLSALIHPNFGNGPNFLANNVELITPAELMRSFKSS</sequence>